<feature type="binding site" evidence="4">
    <location>
        <position position="308"/>
    </location>
    <ligand>
        <name>Zn(2+)</name>
        <dbReference type="ChEBI" id="CHEBI:29105"/>
    </ligand>
</feature>
<comment type="function">
    <text evidence="4">Catalyzes the base-exchange of a guanine (G) residue with the queuine precursor 7-aminomethyl-7-deazaguanine (PreQ1) at position 34 (anticodon wobble position) in tRNAs with GU(N) anticodons (tRNA-Asp, -Asn, -His and -Tyr). Catalysis occurs through a double-displacement mechanism. The nucleophile active site attacks the C1' of nucleotide 34 to detach the guanine base from the RNA, forming a covalent enzyme-RNA intermediate. The proton acceptor active site deprotonates the incoming PreQ1, allowing a nucleophilic attack on the C1' of the ribose to form the product. After dissociation, two additional enzymatic reactions on the tRNA convert PreQ1 to queuine (Q), resulting in the hypermodified nucleoside queuosine (7-(((4,5-cis-dihydroxy-2-cyclopenten-1-yl)amino)methyl)-7-deazaguanosine).</text>
</comment>
<dbReference type="InterPro" id="IPR004803">
    <property type="entry name" value="TGT"/>
</dbReference>
<evidence type="ECO:0000256" key="4">
    <source>
        <dbReference type="HAMAP-Rule" id="MF_00168"/>
    </source>
</evidence>
<feature type="binding site" evidence="4">
    <location>
        <position position="188"/>
    </location>
    <ligand>
        <name>substrate</name>
    </ligand>
</feature>
<proteinExistence type="inferred from homology"/>
<dbReference type="InterPro" id="IPR036511">
    <property type="entry name" value="TGT-like_sf"/>
</dbReference>
<dbReference type="InterPro" id="IPR002616">
    <property type="entry name" value="tRNA_ribo_trans-like"/>
</dbReference>
<feature type="binding site" evidence="4">
    <location>
        <position position="215"/>
    </location>
    <ligand>
        <name>substrate</name>
    </ligand>
</feature>
<evidence type="ECO:0000256" key="3">
    <source>
        <dbReference type="ARBA" id="ARBA00022694"/>
    </source>
</evidence>
<name>A0ABZ0UMF4_9RICK</name>
<keyword evidence="4" id="KW-0479">Metal-binding</keyword>
<feature type="active site" description="Nucleophile" evidence="4">
    <location>
        <position position="265"/>
    </location>
</feature>
<reference evidence="6 7" key="1">
    <citation type="submission" date="2022-11" db="EMBL/GenBank/DDBJ databases">
        <title>Host association and intracellularity evolved multiple times independently in the Rickettsiales.</title>
        <authorList>
            <person name="Castelli M."/>
            <person name="Nardi T."/>
            <person name="Gammuto L."/>
            <person name="Bellinzona G."/>
            <person name="Sabaneyeva E."/>
            <person name="Potekhin A."/>
            <person name="Serra V."/>
            <person name="Petroni G."/>
            <person name="Sassera D."/>
        </authorList>
    </citation>
    <scope>NUCLEOTIDE SEQUENCE [LARGE SCALE GENOMIC DNA]</scope>
    <source>
        <strain evidence="6 7">NDG2</strain>
    </source>
</reference>
<dbReference type="Pfam" id="PF01702">
    <property type="entry name" value="TGT"/>
    <property type="match status" value="1"/>
</dbReference>
<keyword evidence="1 4" id="KW-0328">Glycosyltransferase</keyword>
<comment type="similarity">
    <text evidence="4">Belongs to the queuine tRNA-ribosyltransferase family.</text>
</comment>
<dbReference type="SUPFAM" id="SSF51713">
    <property type="entry name" value="tRNA-guanine transglycosylase"/>
    <property type="match status" value="1"/>
</dbReference>
<comment type="cofactor">
    <cofactor evidence="4">
        <name>Zn(2+)</name>
        <dbReference type="ChEBI" id="CHEBI:29105"/>
    </cofactor>
    <text evidence="4">Binds 1 zinc ion per subunit.</text>
</comment>
<gene>
    <name evidence="4" type="primary">tgt</name>
    <name evidence="6" type="ORF">Bandiella_00812</name>
</gene>
<accession>A0ABZ0UMF4</accession>
<evidence type="ECO:0000259" key="5">
    <source>
        <dbReference type="Pfam" id="PF01702"/>
    </source>
</evidence>
<dbReference type="NCBIfam" id="TIGR00449">
    <property type="entry name" value="tgt_general"/>
    <property type="match status" value="1"/>
</dbReference>
<keyword evidence="7" id="KW-1185">Reference proteome</keyword>
<evidence type="ECO:0000313" key="6">
    <source>
        <dbReference type="EMBL" id="WPX96692.1"/>
    </source>
</evidence>
<dbReference type="NCBIfam" id="TIGR00430">
    <property type="entry name" value="Q_tRNA_tgt"/>
    <property type="match status" value="1"/>
</dbReference>
<evidence type="ECO:0000313" key="7">
    <source>
        <dbReference type="Proteomes" id="UP001327219"/>
    </source>
</evidence>
<feature type="region of interest" description="RNA binding; important for wobble base 34 recognition" evidence="4">
    <location>
        <begin position="270"/>
        <end position="274"/>
    </location>
</feature>
<feature type="binding site" evidence="4">
    <location>
        <position position="145"/>
    </location>
    <ligand>
        <name>substrate</name>
    </ligand>
</feature>
<feature type="binding site" evidence="4">
    <location>
        <begin position="91"/>
        <end position="95"/>
    </location>
    <ligand>
        <name>substrate</name>
    </ligand>
</feature>
<comment type="catalytic activity">
    <reaction evidence="4">
        <text>7-aminomethyl-7-carbaguanine + guanosine(34) in tRNA = 7-aminomethyl-7-carbaguanosine(34) in tRNA + guanine</text>
        <dbReference type="Rhea" id="RHEA:24104"/>
        <dbReference type="Rhea" id="RHEA-COMP:10341"/>
        <dbReference type="Rhea" id="RHEA-COMP:10342"/>
        <dbReference type="ChEBI" id="CHEBI:16235"/>
        <dbReference type="ChEBI" id="CHEBI:58703"/>
        <dbReference type="ChEBI" id="CHEBI:74269"/>
        <dbReference type="ChEBI" id="CHEBI:82833"/>
        <dbReference type="EC" id="2.4.2.29"/>
    </reaction>
</comment>
<evidence type="ECO:0000256" key="2">
    <source>
        <dbReference type="ARBA" id="ARBA00022679"/>
    </source>
</evidence>
<keyword evidence="3 4" id="KW-0819">tRNA processing</keyword>
<feature type="binding site" evidence="4">
    <location>
        <position position="305"/>
    </location>
    <ligand>
        <name>Zn(2+)</name>
        <dbReference type="ChEBI" id="CHEBI:29105"/>
    </ligand>
</feature>
<dbReference type="RefSeq" id="WP_323732429.1">
    <property type="nucleotide sequence ID" value="NZ_CP110820.1"/>
</dbReference>
<dbReference type="InterPro" id="IPR050076">
    <property type="entry name" value="ArchSynthase1/Queuine_TRR"/>
</dbReference>
<dbReference type="Proteomes" id="UP001327219">
    <property type="component" value="Chromosome"/>
</dbReference>
<keyword evidence="4" id="KW-0862">Zinc</keyword>
<feature type="region of interest" description="RNA binding" evidence="4">
    <location>
        <begin position="246"/>
        <end position="252"/>
    </location>
</feature>
<sequence>MSIFFEIKSSCGKARRGVISTAHGQINTPAFMPVGTAATVKAMLPESVIATGAEIILGNTYHLMLRPGEDVIANLGGLHKFMNWNKPILTDSGGFQVMSLSSLRKITPDGVEFNSHLDGQKYFLTPEKSIDIQHKLNSNITMIFDECTPYPIDHLYAEKSMRLSLIWAKESKKAFHDRDGYGIFGIIQGSTFEDLRKISAEALQEIGFDGYAIGGLAVGEGHEKMLEVLHFTIPNITSDKPRYLMGVGKPIDIIASVKRGVDMFDCVLPTRSGRNGQAFVSGGVINIRNQKYILDGSPLDELCNCYTCNNFSKAYLNHLIKSNEILGAVLMTWHNIAYYQNLMKQLRTLIEKGTLYSYTDEELTYVK</sequence>
<feature type="domain" description="tRNA-guanine(15) transglycosylase-like" evidence="5">
    <location>
        <begin position="13"/>
        <end position="361"/>
    </location>
</feature>
<protein>
    <recommendedName>
        <fullName evidence="4">Queuine tRNA-ribosyltransferase</fullName>
        <ecNumber evidence="4">2.4.2.29</ecNumber>
    </recommendedName>
    <alternativeName>
        <fullName evidence="4">Guanine insertion enzyme</fullName>
    </alternativeName>
    <alternativeName>
        <fullName evidence="4">tRNA-guanine transglycosylase</fullName>
    </alternativeName>
</protein>
<comment type="subunit">
    <text evidence="4">Homodimer. Within each dimer, one monomer is responsible for RNA recognition and catalysis, while the other monomer binds to the replacement base PreQ1.</text>
</comment>
<dbReference type="PANTHER" id="PTHR46499">
    <property type="entry name" value="QUEUINE TRNA-RIBOSYLTRANSFERASE"/>
    <property type="match status" value="1"/>
</dbReference>
<dbReference type="Gene3D" id="3.20.20.105">
    <property type="entry name" value="Queuine tRNA-ribosyltransferase-like"/>
    <property type="match status" value="1"/>
</dbReference>
<feature type="active site" description="Proton acceptor" evidence="4">
    <location>
        <position position="91"/>
    </location>
</feature>
<dbReference type="EC" id="2.4.2.29" evidence="4"/>
<dbReference type="EMBL" id="CP110820">
    <property type="protein sequence ID" value="WPX96692.1"/>
    <property type="molecule type" value="Genomic_DNA"/>
</dbReference>
<keyword evidence="2 4" id="KW-0808">Transferase</keyword>
<dbReference type="HAMAP" id="MF_00168">
    <property type="entry name" value="Q_tRNA_Tgt"/>
    <property type="match status" value="1"/>
</dbReference>
<feature type="binding site" evidence="4">
    <location>
        <position position="303"/>
    </location>
    <ligand>
        <name>Zn(2+)</name>
        <dbReference type="ChEBI" id="CHEBI:29105"/>
    </ligand>
</feature>
<evidence type="ECO:0000256" key="1">
    <source>
        <dbReference type="ARBA" id="ARBA00022676"/>
    </source>
</evidence>
<dbReference type="PANTHER" id="PTHR46499:SF1">
    <property type="entry name" value="QUEUINE TRNA-RIBOSYLTRANSFERASE"/>
    <property type="match status" value="1"/>
</dbReference>
<comment type="pathway">
    <text evidence="4">tRNA modification; tRNA-queuosine biosynthesis.</text>
</comment>
<feature type="binding site" evidence="4">
    <location>
        <position position="334"/>
    </location>
    <ligand>
        <name>Zn(2+)</name>
        <dbReference type="ChEBI" id="CHEBI:29105"/>
    </ligand>
</feature>
<organism evidence="6 7">
    <name type="scientific">Candidatus Bandiella euplotis</name>
    <dbReference type="NCBI Taxonomy" id="1664265"/>
    <lineage>
        <taxon>Bacteria</taxon>
        <taxon>Pseudomonadati</taxon>
        <taxon>Pseudomonadota</taxon>
        <taxon>Alphaproteobacteria</taxon>
        <taxon>Rickettsiales</taxon>
        <taxon>Candidatus Midichloriaceae</taxon>
        <taxon>Candidatus Bandiella</taxon>
    </lineage>
</organism>
<keyword evidence="4" id="KW-0671">Queuosine biosynthesis</keyword>